<organism evidence="2 5">
    <name type="scientific">Arthrobacter zhangbolii</name>
    <dbReference type="NCBI Taxonomy" id="2886936"/>
    <lineage>
        <taxon>Bacteria</taxon>
        <taxon>Bacillati</taxon>
        <taxon>Actinomycetota</taxon>
        <taxon>Actinomycetes</taxon>
        <taxon>Micrococcales</taxon>
        <taxon>Micrococcaceae</taxon>
        <taxon>Arthrobacter</taxon>
    </lineage>
</organism>
<accession>A0A9X1M4K2</accession>
<protein>
    <submittedName>
        <fullName evidence="2">Uncharacterized protein</fullName>
    </submittedName>
</protein>
<keyword evidence="1" id="KW-1133">Transmembrane helix</keyword>
<sequence>MRESSIAFIESPHRKIALKTFTKFLLLIATVSAVITVAILFSDQTRAVDERLPVPAEFATSEHRVREVAPDSGRKRDWEYEDSSGNSMKMSKCDDSGFLSSSKTCFVTEDKMVWFEYIDTRGQSQEVITYDGVEYKAECIRNGSFWDWNVKMYCGSEPR</sequence>
<proteinExistence type="predicted"/>
<evidence type="ECO:0000313" key="4">
    <source>
        <dbReference type="Proteomes" id="UP000829758"/>
    </source>
</evidence>
<dbReference type="EMBL" id="CP094984">
    <property type="protein sequence ID" value="UON90931.1"/>
    <property type="molecule type" value="Genomic_DNA"/>
</dbReference>
<name>A0A9X1M4K2_9MICC</name>
<feature type="transmembrane region" description="Helical" evidence="1">
    <location>
        <begin position="21"/>
        <end position="41"/>
    </location>
</feature>
<evidence type="ECO:0000313" key="5">
    <source>
        <dbReference type="Proteomes" id="UP001155145"/>
    </source>
</evidence>
<evidence type="ECO:0000313" key="2">
    <source>
        <dbReference type="EMBL" id="MCC3271284.1"/>
    </source>
</evidence>
<evidence type="ECO:0000313" key="3">
    <source>
        <dbReference type="EMBL" id="UON90931.1"/>
    </source>
</evidence>
<dbReference type="AlphaFoldDB" id="A0A9X1M4K2"/>
<keyword evidence="4" id="KW-1185">Reference proteome</keyword>
<dbReference type="Proteomes" id="UP001155145">
    <property type="component" value="Unassembled WGS sequence"/>
</dbReference>
<keyword evidence="1" id="KW-0812">Transmembrane</keyword>
<dbReference type="EMBL" id="JAJFZT010000001">
    <property type="protein sequence ID" value="MCC3271284.1"/>
    <property type="molecule type" value="Genomic_DNA"/>
</dbReference>
<keyword evidence="1" id="KW-0472">Membrane</keyword>
<dbReference type="Proteomes" id="UP000829758">
    <property type="component" value="Chromosome"/>
</dbReference>
<gene>
    <name evidence="2" type="ORF">LJ755_00890</name>
    <name evidence="3" type="ORF">MUK71_09795</name>
</gene>
<dbReference type="RefSeq" id="WP_227901619.1">
    <property type="nucleotide sequence ID" value="NZ_CP094984.1"/>
</dbReference>
<evidence type="ECO:0000256" key="1">
    <source>
        <dbReference type="SAM" id="Phobius"/>
    </source>
</evidence>
<reference evidence="2" key="1">
    <citation type="submission" date="2021-10" db="EMBL/GenBank/DDBJ databases">
        <title>Novel species in genus Arthrobacter.</title>
        <authorList>
            <person name="Liu Y."/>
        </authorList>
    </citation>
    <scope>NUCLEOTIDE SEQUENCE</scope>
    <source>
        <strain evidence="4">zg-Y462</strain>
        <strain evidence="2">Zg-Y462</strain>
    </source>
</reference>